<keyword evidence="4 10" id="KW-0349">Heme</keyword>
<keyword evidence="7 10" id="KW-0408">Iron</keyword>
<evidence type="ECO:0000256" key="5">
    <source>
        <dbReference type="ARBA" id="ARBA00022723"/>
    </source>
</evidence>
<dbReference type="PRINTS" id="PR00385">
    <property type="entry name" value="P450"/>
</dbReference>
<dbReference type="GO" id="GO:0006805">
    <property type="term" value="P:xenobiotic metabolic process"/>
    <property type="evidence" value="ECO:0007669"/>
    <property type="project" value="TreeGrafter"/>
</dbReference>
<comment type="subcellular location">
    <subcellularLocation>
        <location evidence="2">Membrane</location>
    </subcellularLocation>
</comment>
<evidence type="ECO:0000256" key="10">
    <source>
        <dbReference type="PIRSR" id="PIRSR602401-1"/>
    </source>
</evidence>
<evidence type="ECO:0000256" key="12">
    <source>
        <dbReference type="SAM" id="Phobius"/>
    </source>
</evidence>
<evidence type="ECO:0000313" key="14">
    <source>
        <dbReference type="Proteomes" id="UP000028761"/>
    </source>
</evidence>
<gene>
    <name evidence="15" type="primary">CYP2D6</name>
</gene>
<evidence type="ECO:0000256" key="8">
    <source>
        <dbReference type="ARBA" id="ARBA00023033"/>
    </source>
</evidence>
<evidence type="ECO:0000256" key="2">
    <source>
        <dbReference type="ARBA" id="ARBA00004370"/>
    </source>
</evidence>
<keyword evidence="12" id="KW-0812">Transmembrane</keyword>
<proteinExistence type="inferred from homology"/>
<keyword evidence="6 11" id="KW-0560">Oxidoreductase</keyword>
<evidence type="ECO:0000256" key="4">
    <source>
        <dbReference type="ARBA" id="ARBA00022617"/>
    </source>
</evidence>
<dbReference type="InterPro" id="IPR036396">
    <property type="entry name" value="Cyt_P450_sf"/>
</dbReference>
<keyword evidence="14" id="KW-1185">Reference proteome</keyword>
<dbReference type="PROSITE" id="PS00086">
    <property type="entry name" value="CYTOCHROME_P450"/>
    <property type="match status" value="1"/>
</dbReference>
<evidence type="ECO:0000256" key="1">
    <source>
        <dbReference type="ARBA" id="ARBA00001971"/>
    </source>
</evidence>
<dbReference type="GO" id="GO:0016020">
    <property type="term" value="C:membrane"/>
    <property type="evidence" value="ECO:0007669"/>
    <property type="project" value="UniProtKB-SubCell"/>
</dbReference>
<dbReference type="InterPro" id="IPR001128">
    <property type="entry name" value="Cyt_P450"/>
</dbReference>
<evidence type="ECO:0000256" key="11">
    <source>
        <dbReference type="RuleBase" id="RU000461"/>
    </source>
</evidence>
<dbReference type="SUPFAM" id="SSF48264">
    <property type="entry name" value="Cytochrome P450"/>
    <property type="match status" value="1"/>
</dbReference>
<protein>
    <submittedName>
        <fullName evidence="13">Cytochrome P450 family 2 subfamily D member 6</fullName>
    </submittedName>
</protein>
<reference evidence="13" key="2">
    <citation type="submission" date="2025-08" db="UniProtKB">
        <authorList>
            <consortium name="Ensembl"/>
        </authorList>
    </citation>
    <scope>IDENTIFICATION</scope>
</reference>
<evidence type="ECO:0000256" key="9">
    <source>
        <dbReference type="ARBA" id="ARBA00023136"/>
    </source>
</evidence>
<keyword evidence="12" id="KW-1133">Transmembrane helix</keyword>
<evidence type="ECO:0000313" key="15">
    <source>
        <dbReference type="VGNC" id="VGNC:81850"/>
    </source>
</evidence>
<dbReference type="ExpressionAtlas" id="A0A2I3MQ84">
    <property type="expression patterns" value="baseline"/>
</dbReference>
<feature type="transmembrane region" description="Helical" evidence="12">
    <location>
        <begin position="6"/>
        <end position="23"/>
    </location>
</feature>
<evidence type="ECO:0000313" key="13">
    <source>
        <dbReference type="Ensembl" id="ENSPANP00000037904.1"/>
    </source>
</evidence>
<dbReference type="Proteomes" id="UP000028761">
    <property type="component" value="Chromosome 16"/>
</dbReference>
<feature type="transmembrane region" description="Helical" evidence="12">
    <location>
        <begin position="247"/>
        <end position="272"/>
    </location>
</feature>
<dbReference type="Bgee" id="ENSPANG00000024403">
    <property type="expression patterns" value="Expressed in adult mammalian kidney and 55 other cell types or tissues"/>
</dbReference>
<dbReference type="InterPro" id="IPR017972">
    <property type="entry name" value="Cyt_P450_CS"/>
</dbReference>
<dbReference type="PANTHER" id="PTHR24300:SF1">
    <property type="entry name" value="CYTOCHROME P450 2D6-RELATED"/>
    <property type="match status" value="1"/>
</dbReference>
<comment type="similarity">
    <text evidence="3 11">Belongs to the cytochrome P450 family.</text>
</comment>
<keyword evidence="9 12" id="KW-0472">Membrane</keyword>
<evidence type="ECO:0000256" key="6">
    <source>
        <dbReference type="ARBA" id="ARBA00023002"/>
    </source>
</evidence>
<comment type="cofactor">
    <cofactor evidence="1 10">
        <name>heme</name>
        <dbReference type="ChEBI" id="CHEBI:30413"/>
    </cofactor>
</comment>
<dbReference type="FunFam" id="1.10.630.10:FF:000004">
    <property type="entry name" value="cytochrome P450 2D15 isoform X1"/>
    <property type="match status" value="1"/>
</dbReference>
<organism evidence="13 14">
    <name type="scientific">Papio anubis</name>
    <name type="common">Olive baboon</name>
    <dbReference type="NCBI Taxonomy" id="9555"/>
    <lineage>
        <taxon>Eukaryota</taxon>
        <taxon>Metazoa</taxon>
        <taxon>Chordata</taxon>
        <taxon>Craniata</taxon>
        <taxon>Vertebrata</taxon>
        <taxon>Euteleostomi</taxon>
        <taxon>Mammalia</taxon>
        <taxon>Eutheria</taxon>
        <taxon>Euarchontoglires</taxon>
        <taxon>Primates</taxon>
        <taxon>Haplorrhini</taxon>
        <taxon>Catarrhini</taxon>
        <taxon>Cercopithecidae</taxon>
        <taxon>Cercopithecinae</taxon>
        <taxon>Papio</taxon>
    </lineage>
</organism>
<dbReference type="PANTHER" id="PTHR24300">
    <property type="entry name" value="CYTOCHROME P450 508A4-RELATED"/>
    <property type="match status" value="1"/>
</dbReference>
<feature type="binding site" description="axial binding residue" evidence="10">
    <location>
        <position position="392"/>
    </location>
    <ligand>
        <name>heme</name>
        <dbReference type="ChEBI" id="CHEBI:30413"/>
    </ligand>
    <ligandPart>
        <name>Fe</name>
        <dbReference type="ChEBI" id="CHEBI:18248"/>
    </ligandPart>
</feature>
<dbReference type="GeneTree" id="ENSGT00940000153331"/>
<dbReference type="GO" id="GO:0005737">
    <property type="term" value="C:cytoplasm"/>
    <property type="evidence" value="ECO:0007669"/>
    <property type="project" value="TreeGrafter"/>
</dbReference>
<dbReference type="GO" id="GO:0005506">
    <property type="term" value="F:iron ion binding"/>
    <property type="evidence" value="ECO:0007669"/>
    <property type="project" value="InterPro"/>
</dbReference>
<dbReference type="Pfam" id="PF00067">
    <property type="entry name" value="p450"/>
    <property type="match status" value="2"/>
</dbReference>
<dbReference type="GO" id="GO:0016712">
    <property type="term" value="F:oxidoreductase activity, acting on paired donors, with incorporation or reduction of molecular oxygen, reduced flavin or flavoprotein as one donor, and incorporation of one atom of oxygen"/>
    <property type="evidence" value="ECO:0007669"/>
    <property type="project" value="TreeGrafter"/>
</dbReference>
<dbReference type="VGNC" id="VGNC:81850">
    <property type="gene designation" value="CYP2D6"/>
</dbReference>
<evidence type="ECO:0000256" key="7">
    <source>
        <dbReference type="ARBA" id="ARBA00023004"/>
    </source>
</evidence>
<reference evidence="13" key="3">
    <citation type="submission" date="2025-09" db="UniProtKB">
        <authorList>
            <consortium name="Ensembl"/>
        </authorList>
    </citation>
    <scope>IDENTIFICATION</scope>
</reference>
<sequence length="446" mass="50305">MELDALVPLAVTVAIFLLLVDLMHRRQRWAARYPPGPLPLPGLGNLLHVDFKNTPYCFDQLRRRFGDVFSLQLAWTPVVVLNGLAAVREALVTYGEDTADRPPVPINQVLGFGPRSQGRPFRPNSLLDKAVSNVIASLTYGRRFEYDDPRFLRLFDLTHEALKEESGLLREVLNAIPLLLRIPGLAGKVLRSQKAFLTQLDELLTEHRMTWDPAQPPRDLTEAFLAEMEKAKGNPESSFNEENLRIVVADLFSAGMVTTSTTLAWGLLLMILHPDVQRRVQQEIDDVIGQVRRPEMGDQARMPYTTAVIHEVQRFGDIVPLGVTHMTSRDIELQGFLIPKGTTLFTNLSSVLKDEAVWEKPFRFHPEHFLDAQGHFVKPEAFLPFSAGRRACLGEPLARMELFLFFTCLLQRFSFSVPAGQPRPSHHGVFAFLVTPSPYELCAVPR</sequence>
<accession>A0A2I3MQ84</accession>
<dbReference type="InterPro" id="IPR002401">
    <property type="entry name" value="Cyt_P450_E_grp-I"/>
</dbReference>
<dbReference type="GO" id="GO:0020037">
    <property type="term" value="F:heme binding"/>
    <property type="evidence" value="ECO:0007669"/>
    <property type="project" value="InterPro"/>
</dbReference>
<keyword evidence="5 10" id="KW-0479">Metal-binding</keyword>
<dbReference type="AlphaFoldDB" id="A0A2I3MQ84"/>
<keyword evidence="8 11" id="KW-0503">Monooxygenase</keyword>
<dbReference type="Gene3D" id="1.10.630.10">
    <property type="entry name" value="Cytochrome P450"/>
    <property type="match status" value="1"/>
</dbReference>
<dbReference type="InterPro" id="IPR050182">
    <property type="entry name" value="Cytochrome_P450_fam2"/>
</dbReference>
<dbReference type="Ensembl" id="ENSPANT00000051370.2">
    <property type="protein sequence ID" value="ENSPANP00000037904.1"/>
    <property type="gene ID" value="ENSPANG00000024403.3"/>
</dbReference>
<reference evidence="13 14" key="1">
    <citation type="submission" date="2012-03" db="EMBL/GenBank/DDBJ databases">
        <title>Whole Genome Assembly of Papio anubis.</title>
        <authorList>
            <person name="Liu Y.L."/>
            <person name="Abraham K.A."/>
            <person name="Akbar H.A."/>
            <person name="Ali S.A."/>
            <person name="Anosike U.A."/>
            <person name="Aqrawi P.A."/>
            <person name="Arias F.A."/>
            <person name="Attaway T.A."/>
            <person name="Awwad R.A."/>
            <person name="Babu C.B."/>
            <person name="Bandaranaike D.B."/>
            <person name="Battles P.B."/>
            <person name="Bell A.B."/>
            <person name="Beltran B.B."/>
            <person name="Berhane-Mersha D.B."/>
            <person name="Bess C.B."/>
            <person name="Bickham C.B."/>
            <person name="Bolden T.B."/>
            <person name="Carter K.C."/>
            <person name="Chau D.C."/>
            <person name="Chavez A.C."/>
            <person name="Clerc-Blankenburg K.C."/>
            <person name="Coyle M.C."/>
            <person name="Dao M.D."/>
            <person name="Davila M.L.D."/>
            <person name="Davy-Carroll L.D."/>
            <person name="Denson S.D."/>
            <person name="Dinh H.D."/>
            <person name="Fernandez S.F."/>
            <person name="Fernando P.F."/>
            <person name="Forbes L.F."/>
            <person name="Francis C.F."/>
            <person name="Francisco L.F."/>
            <person name="Fu Q.F."/>
            <person name="Garcia-Iii R.G."/>
            <person name="Garrett T.G."/>
            <person name="Gross S.G."/>
            <person name="Gubbala S.G."/>
            <person name="Hirani K.H."/>
            <person name="Hogues M.H."/>
            <person name="Hollins B.H."/>
            <person name="Jackson L.J."/>
            <person name="Javaid M.J."/>
            <person name="Jhangiani S.J."/>
            <person name="Johnson A.J."/>
            <person name="Johnson B.J."/>
            <person name="Jones J.J."/>
            <person name="Joshi V.J."/>
            <person name="Kalu J.K."/>
            <person name="Khan N.K."/>
            <person name="Korchina V.K."/>
            <person name="Kovar C.K."/>
            <person name="Lago L.L."/>
            <person name="Lara F.L."/>
            <person name="Le T.-K.L."/>
            <person name="Lee S.L."/>
            <person name="Legall-Iii F.L."/>
            <person name="Lemon S.L."/>
            <person name="Liu J.L."/>
            <person name="Liu Y.-S.L."/>
            <person name="Liyanage D.L."/>
            <person name="Lopez J.L."/>
            <person name="Lorensuhewa L.L."/>
            <person name="Mata R.M."/>
            <person name="Mathew T.M."/>
            <person name="Mercado C.M."/>
            <person name="Mercado I.M."/>
            <person name="Morales K.M."/>
            <person name="Morgan M.M."/>
            <person name="Munidasa M.M."/>
            <person name="Ngo D.N."/>
            <person name="Nguyen L.N."/>
            <person name="Nguyen T.N."/>
            <person name="Nguyen N.N."/>
            <person name="Obregon M.O."/>
            <person name="Okwuonu G.O."/>
            <person name="Ongeri F.O."/>
            <person name="Onwere C.O."/>
            <person name="Osifeso I.O."/>
            <person name="Parra A.P."/>
            <person name="Patil S.P."/>
            <person name="Perez A.P."/>
            <person name="Perez Y.P."/>
            <person name="Pham C.P."/>
            <person name="Pu L.-L.P."/>
            <person name="Puazo M.P."/>
            <person name="Quiroz J.Q."/>
            <person name="Rouhana J.R."/>
            <person name="Ruiz M.R."/>
            <person name="Ruiz S.-J.R."/>
            <person name="Saada N.S."/>
            <person name="Santibanez J.S."/>
            <person name="Scheel M.S."/>
            <person name="Schneider B.S."/>
            <person name="Simmons D.S."/>
            <person name="Sisson I.S."/>
            <person name="Tang L.-Y.T."/>
            <person name="Thornton R.T."/>
            <person name="Tisius J.T."/>
            <person name="Toledanes G.T."/>
            <person name="Trejos Z.T."/>
            <person name="Usmani K.U."/>
            <person name="Varghese R.V."/>
            <person name="Vattathil S.V."/>
            <person name="Vee V.V."/>
            <person name="Walker D.W."/>
            <person name="Weissenberger G.W."/>
            <person name="White C.W."/>
            <person name="Williams A.W."/>
            <person name="Woodworth J.W."/>
            <person name="Wright R.W."/>
            <person name="Zhu Y.Z."/>
            <person name="Han Y.H."/>
            <person name="Newsham I.N."/>
            <person name="Nazareth L.N."/>
            <person name="Worley K.W."/>
            <person name="Muzny D.M."/>
            <person name="Rogers J.R."/>
            <person name="Gibbs R.G."/>
        </authorList>
    </citation>
    <scope>NUCLEOTIDE SEQUENCE [LARGE SCALE GENOMIC DNA]</scope>
</reference>
<dbReference type="GO" id="GO:0019369">
    <property type="term" value="P:arachidonate metabolic process"/>
    <property type="evidence" value="ECO:0007669"/>
    <property type="project" value="TreeGrafter"/>
</dbReference>
<evidence type="ECO:0000256" key="3">
    <source>
        <dbReference type="ARBA" id="ARBA00010617"/>
    </source>
</evidence>
<name>A0A2I3MQ84_PAPAN</name>
<dbReference type="PRINTS" id="PR00463">
    <property type="entry name" value="EP450I"/>
</dbReference>